<evidence type="ECO:0000259" key="10">
    <source>
        <dbReference type="Pfam" id="PF12409"/>
    </source>
</evidence>
<dbReference type="PANTHER" id="PTHR45630">
    <property type="entry name" value="CATION-TRANSPORTING ATPASE-RELATED"/>
    <property type="match status" value="1"/>
</dbReference>
<dbReference type="GO" id="GO:0019829">
    <property type="term" value="F:ATPase-coupled monoatomic cation transmembrane transporter activity"/>
    <property type="evidence" value="ECO:0007669"/>
    <property type="project" value="UniProtKB-UniRule"/>
</dbReference>
<dbReference type="Proteomes" id="UP000688137">
    <property type="component" value="Unassembled WGS sequence"/>
</dbReference>
<evidence type="ECO:0000256" key="4">
    <source>
        <dbReference type="ARBA" id="ARBA00022741"/>
    </source>
</evidence>
<keyword evidence="4 8" id="KW-0547">Nucleotide-binding</keyword>
<dbReference type="OMA" id="CAFESKI"/>
<keyword evidence="5 8" id="KW-0067">ATP-binding</keyword>
<dbReference type="Pfam" id="PF13246">
    <property type="entry name" value="Cation_ATPase"/>
    <property type="match status" value="1"/>
</dbReference>
<keyword evidence="8" id="KW-1133">Transmembrane helix</keyword>
<feature type="domain" description="P-type ATPase A" evidence="9">
    <location>
        <begin position="230"/>
        <end position="322"/>
    </location>
</feature>
<feature type="transmembrane region" description="Helical" evidence="8">
    <location>
        <begin position="381"/>
        <end position="402"/>
    </location>
</feature>
<keyword evidence="8" id="KW-0812">Transmembrane</keyword>
<dbReference type="InterPro" id="IPR044492">
    <property type="entry name" value="P_typ_ATPase_HD_dom"/>
</dbReference>
<comment type="similarity">
    <text evidence="8">Belongs to the cation transport ATPase (P-type) (TC 3.A.3) family. Type V subfamily.</text>
</comment>
<sequence length="1059" mass="121918">MFYKVKNSEVEGQHQLIEIAPIIISKFRLLIAILLSIISCFAFALILQWNQRLYQYFLFIKTTEHNCTHYLVSNSTNEKFICKKIRINNISYFTYRFLKYQLKDNFFQPVNYVESSVYLDEKSKKLDLLLNNQISRDIRQNIYGNSQLQIPIKSIFTYLFQELTSPFYILQYFSVLLWIAEGFIIFAIVLLSFSFLACIINYYLMRRSRIQLQQLATIQQSVKLKDNSIINGSDLVVGDQFYVHDNQQLNCDSILISGDVMVNEATLTGESIPVPKQSIKELTNEISQNTLFEGTKVIQVSQYQQNIALVIRTGYSSVRGQYFRNVIFPPPPSRQFYLQACKFLVILGLFILAIFTLLYIIQYQNMNYSSKLIIIRYLDVITWIVPPALPIFFSLAQAISLLKLKQEDIMGSNPIKAEEAGKIDTICFDKTGTLSTLGLQAHDYYPHSDEILDIMACCHHLVILKDELIGDPLELEMFKKTNWIINFDDEKYFKVSNKQKTFKIVRIFEFSSHLQMMSVVAHNQNEDTYTLFIKGSPEKLIQMSINEINNSIHEQLQIKTFNGLRVIGLGYKTLLPNQINLDRNLLEFQINFSGIFTLENSLKKDTSHVIQQLLNSNLDIRVISGDNALTTTHCAFESKIIENKSNTLIIDYDQSSDSLLIQDLRQQIPSSSRSSCDGKPGSQYNFILTQLDTIYNNDDCNYAITGNLWSILMQNKINEVSMNQSNDLQQYNQLKQIDEIDQRFIECLNKVIKKTKIFSRMKPYQKKEIVQYLQTQLNKYVMMVGDGANDCSAIAESLVGVSFSSSDASYTSPFSNRSDSIKCVISILLQGRATKRIIIELFQYLVLISVLKFTGTALLQFQGMNFGDFQYIFMNYMSSVPVLILMTLSSKSNTLTTSKPNDDVFAIPNQLQFYNIFIFTSLGCIILSIIVIQYSQQLKIPSPIEIYIREGPLNSVMMLANQYYNMLICIILYQSHPFKNKFYQNYPLTLWIFGCLIIAIITTFSNSSRGWLSIVNINDEITDHSDLIVFSVIFCTSLLCQICQITIQKLFPTIKPIKK</sequence>
<evidence type="ECO:0000256" key="7">
    <source>
        <dbReference type="ARBA" id="ARBA00022967"/>
    </source>
</evidence>
<dbReference type="NCBIfam" id="TIGR01494">
    <property type="entry name" value="ATPase_P-type"/>
    <property type="match status" value="2"/>
</dbReference>
<feature type="transmembrane region" description="Helical" evidence="8">
    <location>
        <begin position="841"/>
        <end position="859"/>
    </location>
</feature>
<feature type="transmembrane region" description="Helical" evidence="8">
    <location>
        <begin position="955"/>
        <end position="973"/>
    </location>
</feature>
<feature type="transmembrane region" description="Helical" evidence="8">
    <location>
        <begin position="985"/>
        <end position="1007"/>
    </location>
</feature>
<evidence type="ECO:0000256" key="2">
    <source>
        <dbReference type="ARBA" id="ARBA00022553"/>
    </source>
</evidence>
<dbReference type="GO" id="GO:0140358">
    <property type="term" value="F:P-type transmembrane transporter activity"/>
    <property type="evidence" value="ECO:0007669"/>
    <property type="project" value="InterPro"/>
</dbReference>
<dbReference type="EC" id="7.2.2.-" evidence="8"/>
<organism evidence="11 12">
    <name type="scientific">Paramecium primaurelia</name>
    <dbReference type="NCBI Taxonomy" id="5886"/>
    <lineage>
        <taxon>Eukaryota</taxon>
        <taxon>Sar</taxon>
        <taxon>Alveolata</taxon>
        <taxon>Ciliophora</taxon>
        <taxon>Intramacronucleata</taxon>
        <taxon>Oligohymenophorea</taxon>
        <taxon>Peniculida</taxon>
        <taxon>Parameciidae</taxon>
        <taxon>Paramecium</taxon>
    </lineage>
</organism>
<dbReference type="PANTHER" id="PTHR45630:SF8">
    <property type="entry name" value="CATION-TRANSPORTING ATPASE"/>
    <property type="match status" value="1"/>
</dbReference>
<reference evidence="11" key="1">
    <citation type="submission" date="2021-01" db="EMBL/GenBank/DDBJ databases">
        <authorList>
            <consortium name="Genoscope - CEA"/>
            <person name="William W."/>
        </authorList>
    </citation>
    <scope>NUCLEOTIDE SEQUENCE</scope>
</reference>
<name>A0A8S1PT03_PARPR</name>
<keyword evidence="8" id="KW-0472">Membrane</keyword>
<evidence type="ECO:0000313" key="12">
    <source>
        <dbReference type="Proteomes" id="UP000688137"/>
    </source>
</evidence>
<keyword evidence="3 8" id="KW-0479">Metal-binding</keyword>
<comment type="catalytic activity">
    <reaction evidence="8">
        <text>ATP + H2O = ADP + phosphate + H(+)</text>
        <dbReference type="Rhea" id="RHEA:13065"/>
        <dbReference type="ChEBI" id="CHEBI:15377"/>
        <dbReference type="ChEBI" id="CHEBI:15378"/>
        <dbReference type="ChEBI" id="CHEBI:30616"/>
        <dbReference type="ChEBI" id="CHEBI:43474"/>
        <dbReference type="ChEBI" id="CHEBI:456216"/>
    </reaction>
</comment>
<dbReference type="Pfam" id="PF12409">
    <property type="entry name" value="P5-ATPase"/>
    <property type="match status" value="1"/>
</dbReference>
<feature type="transmembrane region" description="Helical" evidence="8">
    <location>
        <begin position="175"/>
        <end position="204"/>
    </location>
</feature>
<feature type="transmembrane region" description="Helical" evidence="8">
    <location>
        <begin position="911"/>
        <end position="935"/>
    </location>
</feature>
<feature type="domain" description="P5B-type ATPase N-terminal" evidence="10">
    <location>
        <begin position="15"/>
        <end position="94"/>
    </location>
</feature>
<feature type="transmembrane region" description="Helical" evidence="8">
    <location>
        <begin position="343"/>
        <end position="361"/>
    </location>
</feature>
<keyword evidence="7 8" id="KW-1278">Translocase</keyword>
<dbReference type="NCBIfam" id="TIGR01657">
    <property type="entry name" value="P-ATPase-V"/>
    <property type="match status" value="1"/>
</dbReference>
<evidence type="ECO:0000256" key="6">
    <source>
        <dbReference type="ARBA" id="ARBA00022842"/>
    </source>
</evidence>
<dbReference type="SFLD" id="SFLDS00003">
    <property type="entry name" value="Haloacid_Dehalogenase"/>
    <property type="match status" value="1"/>
</dbReference>
<dbReference type="InterPro" id="IPR001757">
    <property type="entry name" value="P_typ_ATPase"/>
</dbReference>
<dbReference type="SFLD" id="SFLDF00027">
    <property type="entry name" value="p-type_atpase"/>
    <property type="match status" value="1"/>
</dbReference>
<evidence type="ECO:0000256" key="3">
    <source>
        <dbReference type="ARBA" id="ARBA00022723"/>
    </source>
</evidence>
<feature type="transmembrane region" description="Helical" evidence="8">
    <location>
        <begin position="871"/>
        <end position="890"/>
    </location>
</feature>
<dbReference type="GO" id="GO:0016887">
    <property type="term" value="F:ATP hydrolysis activity"/>
    <property type="evidence" value="ECO:0007669"/>
    <property type="project" value="InterPro"/>
</dbReference>
<dbReference type="EMBL" id="CAJJDM010000133">
    <property type="protein sequence ID" value="CAD8106246.1"/>
    <property type="molecule type" value="Genomic_DNA"/>
</dbReference>
<proteinExistence type="inferred from homology"/>
<evidence type="ECO:0000313" key="11">
    <source>
        <dbReference type="EMBL" id="CAD8106246.1"/>
    </source>
</evidence>
<keyword evidence="2" id="KW-0597">Phosphoprotein</keyword>
<dbReference type="GO" id="GO:0046872">
    <property type="term" value="F:metal ion binding"/>
    <property type="evidence" value="ECO:0007669"/>
    <property type="project" value="UniProtKB-UniRule"/>
</dbReference>
<dbReference type="InterPro" id="IPR006544">
    <property type="entry name" value="P-type_TPase_V"/>
</dbReference>
<evidence type="ECO:0000256" key="5">
    <source>
        <dbReference type="ARBA" id="ARBA00022840"/>
    </source>
</evidence>
<comment type="subcellular location">
    <subcellularLocation>
        <location evidence="1 8">Membrane</location>
        <topology evidence="1 8">Multi-pass membrane protein</topology>
    </subcellularLocation>
</comment>
<keyword evidence="12" id="KW-1185">Reference proteome</keyword>
<feature type="transmembrane region" description="Helical" evidence="8">
    <location>
        <begin position="29"/>
        <end position="49"/>
    </location>
</feature>
<dbReference type="GO" id="GO:0016020">
    <property type="term" value="C:membrane"/>
    <property type="evidence" value="ECO:0007669"/>
    <property type="project" value="UniProtKB-SubCell"/>
</dbReference>
<dbReference type="AlphaFoldDB" id="A0A8S1PT03"/>
<comment type="caution">
    <text evidence="11">The sequence shown here is derived from an EMBL/GenBank/DDBJ whole genome shotgun (WGS) entry which is preliminary data.</text>
</comment>
<evidence type="ECO:0000256" key="1">
    <source>
        <dbReference type="ARBA" id="ARBA00004141"/>
    </source>
</evidence>
<accession>A0A8S1PT03</accession>
<dbReference type="InterPro" id="IPR047819">
    <property type="entry name" value="P5A-ATPase_N"/>
</dbReference>
<feature type="transmembrane region" description="Helical" evidence="8">
    <location>
        <begin position="1027"/>
        <end position="1051"/>
    </location>
</feature>
<protein>
    <recommendedName>
        <fullName evidence="8">Cation-transporting ATPase</fullName>
        <ecNumber evidence="8">7.2.2.-</ecNumber>
    </recommendedName>
</protein>
<dbReference type="Pfam" id="PF00122">
    <property type="entry name" value="E1-E2_ATPase"/>
    <property type="match status" value="1"/>
</dbReference>
<gene>
    <name evidence="11" type="ORF">PPRIM_AZ9-3.1.T1300025</name>
</gene>
<evidence type="ECO:0000256" key="8">
    <source>
        <dbReference type="RuleBase" id="RU362082"/>
    </source>
</evidence>
<evidence type="ECO:0000259" key="9">
    <source>
        <dbReference type="Pfam" id="PF00122"/>
    </source>
</evidence>
<keyword evidence="6 8" id="KW-0460">Magnesium</keyword>
<dbReference type="GO" id="GO:0005524">
    <property type="term" value="F:ATP binding"/>
    <property type="evidence" value="ECO:0007669"/>
    <property type="project" value="UniProtKB-UniRule"/>
</dbReference>
<dbReference type="InterPro" id="IPR059000">
    <property type="entry name" value="ATPase_P-type_domA"/>
</dbReference>
<dbReference type="SFLD" id="SFLDG00002">
    <property type="entry name" value="C1.7:_P-type_atpase_like"/>
    <property type="match status" value="1"/>
</dbReference>